<dbReference type="Proteomes" id="UP000008392">
    <property type="component" value="Chromosome"/>
</dbReference>
<feature type="domain" description="Methyltransferase type 11" evidence="4">
    <location>
        <begin position="70"/>
        <end position="163"/>
    </location>
</feature>
<keyword evidence="3" id="KW-0949">S-adenosyl-L-methionine</keyword>
<reference evidence="6" key="6">
    <citation type="submission" date="2011-05" db="EMBL/GenBank/DDBJ databases">
        <title>Complete sequence of Collimonas fungivorans Ter331.</title>
        <authorList>
            <person name="Leveau J.H."/>
        </authorList>
    </citation>
    <scope>NUCLEOTIDE SEQUENCE [LARGE SCALE GENOMIC DNA]</scope>
    <source>
        <strain evidence="6">Ter331</strain>
    </source>
</reference>
<accession>G0AI73</accession>
<dbReference type="eggNOG" id="COG2227">
    <property type="taxonomic scope" value="Bacteria"/>
</dbReference>
<dbReference type="PANTHER" id="PTHR43464">
    <property type="entry name" value="METHYLTRANSFERASE"/>
    <property type="match status" value="1"/>
</dbReference>
<reference evidence="5 6" key="2">
    <citation type="journal article" date="2006" name="J. Microbiol. Methods">
        <title>Genomic flank-sequencing of plasposon insertion sites for rapid identification of functional genes.</title>
        <authorList>
            <person name="Leveau J.H."/>
            <person name="Gerards S."/>
            <person name="Fritsche K."/>
            <person name="Zondag G."/>
            <person name="van Veen J.A."/>
        </authorList>
    </citation>
    <scope>NUCLEOTIDE SEQUENCE [LARGE SCALE GENOMIC DNA]</scope>
    <source>
        <strain evidence="5 6">Ter331</strain>
    </source>
</reference>
<evidence type="ECO:0000313" key="5">
    <source>
        <dbReference type="EMBL" id="AEK60656.1"/>
    </source>
</evidence>
<dbReference type="EC" id="2.1.1.64" evidence="5"/>
<dbReference type="CDD" id="cd02440">
    <property type="entry name" value="AdoMet_MTases"/>
    <property type="match status" value="1"/>
</dbReference>
<dbReference type="Gene3D" id="3.40.50.150">
    <property type="entry name" value="Vaccinia Virus protein VP39"/>
    <property type="match status" value="1"/>
</dbReference>
<proteinExistence type="predicted"/>
<dbReference type="KEGG" id="cfu:CFU_0822"/>
<dbReference type="InterPro" id="IPR013216">
    <property type="entry name" value="Methyltransf_11"/>
</dbReference>
<reference evidence="5 6" key="4">
    <citation type="journal article" date="2010" name="Environ. Microbiol.">
        <title>The bacterial genus Collimonas: mycophagy, weathering and other adaptive solutions to life in oligotrophic soil environments.</title>
        <authorList>
            <person name="Leveau J.H."/>
            <person name="Uroz S."/>
            <person name="de Boer W."/>
        </authorList>
    </citation>
    <scope>NUCLEOTIDE SEQUENCE [LARGE SCALE GENOMIC DNA]</scope>
    <source>
        <strain evidence="5 6">Ter331</strain>
    </source>
</reference>
<dbReference type="HOGENOM" id="CLU_1076543_0_0_4"/>
<dbReference type="GO" id="GO:0032259">
    <property type="term" value="P:methylation"/>
    <property type="evidence" value="ECO:0007669"/>
    <property type="project" value="UniProtKB-KW"/>
</dbReference>
<dbReference type="GO" id="GO:0061542">
    <property type="term" value="F:3-demethylubiquinol 3-O-methyltransferase activity"/>
    <property type="evidence" value="ECO:0007669"/>
    <property type="project" value="UniProtKB-EC"/>
</dbReference>
<organism evidence="5 6">
    <name type="scientific">Collimonas fungivorans (strain Ter331)</name>
    <dbReference type="NCBI Taxonomy" id="1005048"/>
    <lineage>
        <taxon>Bacteria</taxon>
        <taxon>Pseudomonadati</taxon>
        <taxon>Pseudomonadota</taxon>
        <taxon>Betaproteobacteria</taxon>
        <taxon>Burkholderiales</taxon>
        <taxon>Oxalobacteraceae</taxon>
        <taxon>Collimonas</taxon>
    </lineage>
</organism>
<reference evidence="5 6" key="3">
    <citation type="journal article" date="2008" name="FEMS Microbiol. Ecol.">
        <title>Identification and characterization of genes underlying chitinolysis in Collimonas fungivorans Ter331.</title>
        <authorList>
            <person name="Fritsche K."/>
            <person name="de Boer W."/>
            <person name="Gerards S."/>
            <person name="van den Berg M."/>
            <person name="van Veen J.A."/>
            <person name="Leveau J.H."/>
        </authorList>
    </citation>
    <scope>NUCLEOTIDE SEQUENCE [LARGE SCALE GENOMIC DNA]</scope>
    <source>
        <strain evidence="5 6">Ter331</strain>
    </source>
</reference>
<dbReference type="PANTHER" id="PTHR43464:SF19">
    <property type="entry name" value="UBIQUINONE BIOSYNTHESIS O-METHYLTRANSFERASE, MITOCHONDRIAL"/>
    <property type="match status" value="1"/>
</dbReference>
<dbReference type="EMBL" id="CP002745">
    <property type="protein sequence ID" value="AEK60656.1"/>
    <property type="molecule type" value="Genomic_DNA"/>
</dbReference>
<dbReference type="Pfam" id="PF08241">
    <property type="entry name" value="Methyltransf_11"/>
    <property type="match status" value="1"/>
</dbReference>
<reference evidence="5 6" key="1">
    <citation type="journal article" date="2004" name="Environ. Microbiol.">
        <title>Phylogeny-function analysis of (meta)genomic libraries: screening for expression of ribosomal RNA genes by large-insert library fluorescent in situ hybridization (LIL-FISH).</title>
        <authorList>
            <person name="Leveau J.H."/>
            <person name="Gerards S."/>
            <person name="de Boer W."/>
            <person name="van Veen J.A."/>
        </authorList>
    </citation>
    <scope>NUCLEOTIDE SEQUENCE [LARGE SCALE GENOMIC DNA]</scope>
    <source>
        <strain evidence="5 6">Ter331</strain>
    </source>
</reference>
<evidence type="ECO:0000256" key="3">
    <source>
        <dbReference type="ARBA" id="ARBA00022691"/>
    </source>
</evidence>
<evidence type="ECO:0000256" key="2">
    <source>
        <dbReference type="ARBA" id="ARBA00022679"/>
    </source>
</evidence>
<dbReference type="InterPro" id="IPR029063">
    <property type="entry name" value="SAM-dependent_MTases_sf"/>
</dbReference>
<name>G0AI73_COLFT</name>
<evidence type="ECO:0000313" key="6">
    <source>
        <dbReference type="Proteomes" id="UP000008392"/>
    </source>
</evidence>
<gene>
    <name evidence="5" type="ordered locus">CFU_0822</name>
</gene>
<keyword evidence="2 5" id="KW-0808">Transferase</keyword>
<sequence>MLPGRLCHADFFTARSAFFLISIHTMNLEPTGERMIVEHYHSSLEDYVIYVMHIATYNFAEQFTTGKRVLDYGCGSGYGSARISKTAAHVHAVDVADDAIAYASQHYAADNLDFHCCPPDSRLPFPDQSFDTVLSFQVFEHIQETAHYLSEIHRVLAPGGHLLLVTPDRSTRLLPFQSPWNRWHIREYSTNSLRRTLSRTFTDVQIQHMSGRQDVIGIELRRCAKVKWITLPFTLPFIPRFLRVKLLNVLHALRSKHQSSGPSQQFSFDESHITIAPNVQPSLNLVAVVRK</sequence>
<evidence type="ECO:0000256" key="1">
    <source>
        <dbReference type="ARBA" id="ARBA00022603"/>
    </source>
</evidence>
<evidence type="ECO:0000259" key="4">
    <source>
        <dbReference type="Pfam" id="PF08241"/>
    </source>
</evidence>
<reference evidence="5 6" key="5">
    <citation type="journal article" date="2011" name="ISME J.">
        <title>Dual transcriptional profiling of a bacterial/fungal confrontation: Collimonas fungivorans versus Aspergillus niger.</title>
        <authorList>
            <person name="Mela F."/>
            <person name="Fritsche K."/>
            <person name="de Boer W."/>
            <person name="van Veen J.A."/>
            <person name="de Graaff L.H."/>
            <person name="van den Berg M."/>
            <person name="Leveau J.H."/>
        </authorList>
    </citation>
    <scope>NUCLEOTIDE SEQUENCE [LARGE SCALE GENOMIC DNA]</scope>
    <source>
        <strain evidence="5 6">Ter331</strain>
    </source>
</reference>
<keyword evidence="1 5" id="KW-0489">Methyltransferase</keyword>
<keyword evidence="6" id="KW-1185">Reference proteome</keyword>
<dbReference type="AlphaFoldDB" id="G0AI73"/>
<dbReference type="SUPFAM" id="SSF53335">
    <property type="entry name" value="S-adenosyl-L-methionine-dependent methyltransferases"/>
    <property type="match status" value="1"/>
</dbReference>
<dbReference type="STRING" id="1005048.CFU_0822"/>
<protein>
    <submittedName>
        <fullName evidence="5">Putative glycosyltransferase</fullName>
        <ecNumber evidence="5">2.1.1.64</ecNumber>
    </submittedName>
</protein>